<accession>A0A410GAN7</accession>
<keyword evidence="2" id="KW-1185">Reference proteome</keyword>
<gene>
    <name evidence="1" type="ORF">CKA81_05110</name>
</gene>
<dbReference type="RefSeq" id="WP_128354327.1">
    <property type="nucleotide sequence ID" value="NZ_CP022987.1"/>
</dbReference>
<dbReference type="Proteomes" id="UP000283474">
    <property type="component" value="Chromosome"/>
</dbReference>
<evidence type="ECO:0000313" key="1">
    <source>
        <dbReference type="EMBL" id="QAA93285.1"/>
    </source>
</evidence>
<proteinExistence type="predicted"/>
<dbReference type="KEGG" id="pus:CKA81_05110"/>
<dbReference type="AlphaFoldDB" id="A0A410GAN7"/>
<evidence type="ECO:0000313" key="2">
    <source>
        <dbReference type="Proteomes" id="UP000283474"/>
    </source>
</evidence>
<organism evidence="1 2">
    <name type="scientific">Pollutimonas thiosulfatoxidans</name>
    <dbReference type="NCBI Taxonomy" id="2028345"/>
    <lineage>
        <taxon>Bacteria</taxon>
        <taxon>Pseudomonadati</taxon>
        <taxon>Pseudomonadota</taxon>
        <taxon>Betaproteobacteria</taxon>
        <taxon>Burkholderiales</taxon>
        <taxon>Alcaligenaceae</taxon>
        <taxon>Pollutimonas</taxon>
    </lineage>
</organism>
<name>A0A410GAN7_9BURK</name>
<reference evidence="1 2" key="1">
    <citation type="submission" date="2017-08" db="EMBL/GenBank/DDBJ databases">
        <authorList>
            <person name="Park S.-J."/>
            <person name="Kim H."/>
        </authorList>
    </citation>
    <scope>NUCLEOTIDE SEQUENCE [LARGE SCALE GENOMIC DNA]</scope>
    <source>
        <strain evidence="2">ye3</strain>
    </source>
</reference>
<sequence length="104" mass="11298">MSYGTFIGELKKGIEGQITAYDSKPMHDGCIIYLKKSGERIFVQATVIDHHRSDAIALLRAKIREGLGSTSRLVLGIQNDELKFWEDSASDVGTVVDSLVGSAA</sequence>
<dbReference type="OrthoDB" id="8689820at2"/>
<dbReference type="EMBL" id="CP022987">
    <property type="protein sequence ID" value="QAA93285.1"/>
    <property type="molecule type" value="Genomic_DNA"/>
</dbReference>
<protein>
    <submittedName>
        <fullName evidence="1">Uncharacterized protein</fullName>
    </submittedName>
</protein>